<organism evidence="2 3">
    <name type="scientific">Marinobacter halodurans</name>
    <dbReference type="NCBI Taxonomy" id="2528979"/>
    <lineage>
        <taxon>Bacteria</taxon>
        <taxon>Pseudomonadati</taxon>
        <taxon>Pseudomonadota</taxon>
        <taxon>Gammaproteobacteria</taxon>
        <taxon>Pseudomonadales</taxon>
        <taxon>Marinobacteraceae</taxon>
        <taxon>Marinobacter</taxon>
    </lineage>
</organism>
<protein>
    <recommendedName>
        <fullName evidence="1">DUF6316 domain-containing protein</fullName>
    </recommendedName>
</protein>
<dbReference type="EMBL" id="SJDL01000023">
    <property type="protein sequence ID" value="TBW54307.1"/>
    <property type="molecule type" value="Genomic_DNA"/>
</dbReference>
<evidence type="ECO:0000313" key="2">
    <source>
        <dbReference type="EMBL" id="TBW54307.1"/>
    </source>
</evidence>
<sequence>MSVIEQSPTPLRSERFLHTVLGWYVRTRENIDLGPFASRDDASDALNRHIRQFRGVLRRDHGTQSHGMDIHDPESCHKQNCAICMEARIYSHTMRVSA</sequence>
<name>A0ABY1ZMH0_9GAMM</name>
<comment type="caution">
    <text evidence="2">The sequence shown here is derived from an EMBL/GenBank/DDBJ whole genome shotgun (WGS) entry which is preliminary data.</text>
</comment>
<evidence type="ECO:0000313" key="3">
    <source>
        <dbReference type="Proteomes" id="UP000313645"/>
    </source>
</evidence>
<gene>
    <name evidence="2" type="ORF">EZI54_14430</name>
</gene>
<feature type="domain" description="DUF6316" evidence="1">
    <location>
        <begin position="5"/>
        <end position="53"/>
    </location>
</feature>
<dbReference type="Pfam" id="PF19837">
    <property type="entry name" value="DUF6316"/>
    <property type="match status" value="1"/>
</dbReference>
<reference evidence="2 3" key="1">
    <citation type="submission" date="2019-02" db="EMBL/GenBank/DDBJ databases">
        <title>Marinobacter halodurans sp. nov., a marine bacterium isolated from sea tidal flat.</title>
        <authorList>
            <person name="Yoo Y."/>
            <person name="Lee D.W."/>
            <person name="Kim B.S."/>
            <person name="Kim J.-J."/>
        </authorList>
    </citation>
    <scope>NUCLEOTIDE SEQUENCE [LARGE SCALE GENOMIC DNA]</scope>
    <source>
        <strain evidence="2 3">YJ-S3-2</strain>
    </source>
</reference>
<keyword evidence="3" id="KW-1185">Reference proteome</keyword>
<evidence type="ECO:0000259" key="1">
    <source>
        <dbReference type="Pfam" id="PF19837"/>
    </source>
</evidence>
<accession>A0ABY1ZMH0</accession>
<dbReference type="RefSeq" id="WP_131482590.1">
    <property type="nucleotide sequence ID" value="NZ_SJDL01000023.1"/>
</dbReference>
<dbReference type="InterPro" id="IPR045630">
    <property type="entry name" value="DUF6316"/>
</dbReference>
<proteinExistence type="predicted"/>
<dbReference type="Proteomes" id="UP000313645">
    <property type="component" value="Unassembled WGS sequence"/>
</dbReference>